<dbReference type="PANTHER" id="PTHR42967:SF1">
    <property type="entry name" value="MBL FOLD METALLO-HYDROLASE"/>
    <property type="match status" value="1"/>
</dbReference>
<protein>
    <submittedName>
        <fullName evidence="1">Metal-dependent hydrolase</fullName>
    </submittedName>
</protein>
<sequence>MHIRWFGHSCFLFTNQEGLKILTDPFNEKVGYPLPQVNTDIITVSHHHHDHDHVQGLPGKPLIIDEEGQHNIFGLSLTGTKTFHDDDLGFKRGKNVLFSFTMDGVTVVHLGDLGHVLTPEQLSNVGQVDIVCVPVGGFYTIDAEQAYQVIHQLNPKIILPMHYKRDDTISLPIAGVDSFLKHFDLIKKAKDLNISSSSLPQSQEVVVLELS</sequence>
<keyword evidence="1" id="KW-0378">Hydrolase</keyword>
<dbReference type="Proteomes" id="UP000036356">
    <property type="component" value="Unassembled WGS sequence"/>
</dbReference>
<dbReference type="AlphaFoldDB" id="A0A0J1FWK2"/>
<dbReference type="STRING" id="476652.DEAC_c00810"/>
<dbReference type="Pfam" id="PF13483">
    <property type="entry name" value="Lactamase_B_3"/>
    <property type="match status" value="1"/>
</dbReference>
<dbReference type="PANTHER" id="PTHR42967">
    <property type="entry name" value="METAL DEPENDENT HYDROLASE"/>
    <property type="match status" value="1"/>
</dbReference>
<name>A0A0J1FWK2_9FIRM</name>
<dbReference type="InterPro" id="IPR036866">
    <property type="entry name" value="RibonucZ/Hydroxyglut_hydro"/>
</dbReference>
<gene>
    <name evidence="1" type="ORF">DEAC_c00810</name>
</gene>
<keyword evidence="2" id="KW-1185">Reference proteome</keyword>
<dbReference type="PATRIC" id="fig|476652.3.peg.75"/>
<evidence type="ECO:0000313" key="2">
    <source>
        <dbReference type="Proteomes" id="UP000036356"/>
    </source>
</evidence>
<accession>A0A0J1FWK2</accession>
<proteinExistence type="predicted"/>
<organism evidence="1 2">
    <name type="scientific">Desulfosporosinus acididurans</name>
    <dbReference type="NCBI Taxonomy" id="476652"/>
    <lineage>
        <taxon>Bacteria</taxon>
        <taxon>Bacillati</taxon>
        <taxon>Bacillota</taxon>
        <taxon>Clostridia</taxon>
        <taxon>Eubacteriales</taxon>
        <taxon>Desulfitobacteriaceae</taxon>
        <taxon>Desulfosporosinus</taxon>
    </lineage>
</organism>
<dbReference type="GO" id="GO:0016787">
    <property type="term" value="F:hydrolase activity"/>
    <property type="evidence" value="ECO:0007669"/>
    <property type="project" value="UniProtKB-KW"/>
</dbReference>
<dbReference type="EMBL" id="LDZY01000001">
    <property type="protein sequence ID" value="KLU67677.1"/>
    <property type="molecule type" value="Genomic_DNA"/>
</dbReference>
<reference evidence="1 2" key="1">
    <citation type="submission" date="2015-06" db="EMBL/GenBank/DDBJ databases">
        <title>Draft genome of the moderately acidophilic sulfate reducer Candidatus Desulfosporosinus acididurans strain M1.</title>
        <authorList>
            <person name="Poehlein A."/>
            <person name="Petzsch P."/>
            <person name="Johnson B.D."/>
            <person name="Schloemann M."/>
            <person name="Daniel R."/>
            <person name="Muehling M."/>
        </authorList>
    </citation>
    <scope>NUCLEOTIDE SEQUENCE [LARGE SCALE GENOMIC DNA]</scope>
    <source>
        <strain evidence="1 2">M1</strain>
    </source>
</reference>
<comment type="caution">
    <text evidence="1">The sequence shown here is derived from an EMBL/GenBank/DDBJ whole genome shotgun (WGS) entry which is preliminary data.</text>
</comment>
<dbReference type="SUPFAM" id="SSF56281">
    <property type="entry name" value="Metallo-hydrolase/oxidoreductase"/>
    <property type="match status" value="1"/>
</dbReference>
<evidence type="ECO:0000313" key="1">
    <source>
        <dbReference type="EMBL" id="KLU67677.1"/>
    </source>
</evidence>
<dbReference type="Gene3D" id="3.60.15.10">
    <property type="entry name" value="Ribonuclease Z/Hydroxyacylglutathione hydrolase-like"/>
    <property type="match status" value="1"/>
</dbReference>
<dbReference type="RefSeq" id="WP_047808062.1">
    <property type="nucleotide sequence ID" value="NZ_LDZY01000001.1"/>
</dbReference>